<dbReference type="CDD" id="cd10931">
    <property type="entry name" value="CE4_u7"/>
    <property type="match status" value="1"/>
</dbReference>
<dbReference type="RefSeq" id="WP_311934971.1">
    <property type="nucleotide sequence ID" value="NZ_JAVSCK010000001.1"/>
</dbReference>
<dbReference type="Proteomes" id="UP001597163">
    <property type="component" value="Unassembled WGS sequence"/>
</dbReference>
<dbReference type="InterPro" id="IPR054297">
    <property type="entry name" value="DUF7033"/>
</dbReference>
<reference evidence="3" key="1">
    <citation type="journal article" date="2019" name="Int. J. Syst. Evol. Microbiol.">
        <title>The Global Catalogue of Microorganisms (GCM) 10K type strain sequencing project: providing services to taxonomists for standard genome sequencing and annotation.</title>
        <authorList>
            <consortium name="The Broad Institute Genomics Platform"/>
            <consortium name="The Broad Institute Genome Sequencing Center for Infectious Disease"/>
            <person name="Wu L."/>
            <person name="Ma J."/>
        </authorList>
    </citation>
    <scope>NUCLEOTIDE SEQUENCE [LARGE SCALE GENOMIC DNA]</scope>
    <source>
        <strain evidence="3">CCUG 63246</strain>
    </source>
</reference>
<sequence>MLLVYTHKISPRLKYVFKHICTRVLGIEVSFTTKIETFIAHDNLKMSYTRQPLANEFFIKSHDILFEQGLSDVDIHVHDWEDTKGFFYNGDKSVIPFDIFAASFYLLSRYEEYLPQVRDEFGRFLATESIAFKHNFLHQPVVDIWALKFKDALQNHFPDFSFPQRAYSIKPVIDVPSPYNYKLKGIIRSFGGSIRDLLRFKLKSLYDRFMVLFGLKHDPFDTFKYIINKQKQSKFKFVFFFLIGSYSTYDKGINPNKKKFISLIKQVADYSLVGLKTSFFAIDHQKILKKEKLQMEAIINTNLKASRQSHSKLNLPESYRNLIDLEIEEDYTMGYINHIGFRAGSCTPFLFYDLDYETQTPLKVHGYHLMDFALLKNKSLLDKKMALNQIINEVKRVNGEFVPVFHNYTFSDSNRWNGFKTLFNIILESANED</sequence>
<comment type="caution">
    <text evidence="2">The sequence shown here is derived from an EMBL/GenBank/DDBJ whole genome shotgun (WGS) entry which is preliminary data.</text>
</comment>
<evidence type="ECO:0000259" key="1">
    <source>
        <dbReference type="Pfam" id="PF23019"/>
    </source>
</evidence>
<dbReference type="EMBL" id="JBHTLJ010000001">
    <property type="protein sequence ID" value="MFD1160836.1"/>
    <property type="molecule type" value="Genomic_DNA"/>
</dbReference>
<evidence type="ECO:0000313" key="2">
    <source>
        <dbReference type="EMBL" id="MFD1160836.1"/>
    </source>
</evidence>
<evidence type="ECO:0000313" key="3">
    <source>
        <dbReference type="Proteomes" id="UP001597163"/>
    </source>
</evidence>
<accession>A0ABW3R775</accession>
<dbReference type="Pfam" id="PF23019">
    <property type="entry name" value="DUF7033"/>
    <property type="match status" value="1"/>
</dbReference>
<gene>
    <name evidence="2" type="ORF">ACFQ2E_00310</name>
</gene>
<protein>
    <submittedName>
        <fullName evidence="2">Polysaccharide deacetylase family protein</fullName>
    </submittedName>
</protein>
<name>A0ABW3R775_9FLAO</name>
<feature type="domain" description="DUF7033" evidence="1">
    <location>
        <begin position="95"/>
        <end position="183"/>
    </location>
</feature>
<proteinExistence type="predicted"/>
<organism evidence="2 3">
    <name type="scientific">Hwangdonia seohaensis</name>
    <dbReference type="NCBI Taxonomy" id="1240727"/>
    <lineage>
        <taxon>Bacteria</taxon>
        <taxon>Pseudomonadati</taxon>
        <taxon>Bacteroidota</taxon>
        <taxon>Flavobacteriia</taxon>
        <taxon>Flavobacteriales</taxon>
        <taxon>Flavobacteriaceae</taxon>
        <taxon>Hwangdonia</taxon>
    </lineage>
</organism>
<keyword evidence="3" id="KW-1185">Reference proteome</keyword>